<keyword evidence="2" id="KW-1185">Reference proteome</keyword>
<dbReference type="Proteomes" id="UP000000852">
    <property type="component" value="Chromosome"/>
</dbReference>
<dbReference type="AlphaFoldDB" id="C6XTG3"/>
<evidence type="ECO:0000313" key="2">
    <source>
        <dbReference type="Proteomes" id="UP000000852"/>
    </source>
</evidence>
<dbReference type="HOGENOM" id="CLU_2047451_0_0_10"/>
<evidence type="ECO:0000313" key="1">
    <source>
        <dbReference type="EMBL" id="ACU05741.1"/>
    </source>
</evidence>
<sequence>MRCFYGIIMLVFIQVLSLQFALGKTHSALKNKPQKKTVIVDTYLYKFSKKQHTTVKKILFEDLPFVQHTVKKPGLGCCLFSATLQKPGNYQLLTTRTYGCFTSSCYSFIFDHLYPKHVFW</sequence>
<reference evidence="1 2" key="1">
    <citation type="journal article" date="2009" name="Stand. Genomic Sci.">
        <title>Complete genome sequence of Pedobacter heparinus type strain (HIM 762-3).</title>
        <authorList>
            <person name="Han C."/>
            <person name="Spring S."/>
            <person name="Lapidus A."/>
            <person name="Del Rio T.G."/>
            <person name="Tice H."/>
            <person name="Copeland A."/>
            <person name="Cheng J.F."/>
            <person name="Lucas S."/>
            <person name="Chen F."/>
            <person name="Nolan M."/>
            <person name="Bruce D."/>
            <person name="Goodwin L."/>
            <person name="Pitluck S."/>
            <person name="Ivanova N."/>
            <person name="Mavromatis K."/>
            <person name="Mikhailova N."/>
            <person name="Pati A."/>
            <person name="Chen A."/>
            <person name="Palaniappan K."/>
            <person name="Land M."/>
            <person name="Hauser L."/>
            <person name="Chang Y.J."/>
            <person name="Jeffries C.C."/>
            <person name="Saunders E."/>
            <person name="Chertkov O."/>
            <person name="Brettin T."/>
            <person name="Goker M."/>
            <person name="Rohde M."/>
            <person name="Bristow J."/>
            <person name="Eisen J.A."/>
            <person name="Markowitz V."/>
            <person name="Hugenholtz P."/>
            <person name="Kyrpides N.C."/>
            <person name="Klenk H.P."/>
            <person name="Detter J.C."/>
        </authorList>
    </citation>
    <scope>NUCLEOTIDE SEQUENCE [LARGE SCALE GENOMIC DNA]</scope>
    <source>
        <strain evidence="2">ATCC 13125 / DSM 2366 / CIP 104194 / JCM 7457 / NBRC 12017 / NCIMB 9290 / NRRL B-14731 / HIM 762-3</strain>
    </source>
</reference>
<dbReference type="STRING" id="485917.Phep_3550"/>
<accession>C6XTG3</accession>
<name>C6XTG3_PEDHD</name>
<dbReference type="KEGG" id="phe:Phep_3550"/>
<protein>
    <submittedName>
        <fullName evidence="1">Uncharacterized protein</fullName>
    </submittedName>
</protein>
<dbReference type="EMBL" id="CP001681">
    <property type="protein sequence ID" value="ACU05741.1"/>
    <property type="molecule type" value="Genomic_DNA"/>
</dbReference>
<organism evidence="1 2">
    <name type="scientific">Pedobacter heparinus (strain ATCC 13125 / DSM 2366 / CIP 104194 / JCM 7457 / NBRC 12017 / NCIMB 9290 / NRRL B-14731 / HIM 762-3)</name>
    <dbReference type="NCBI Taxonomy" id="485917"/>
    <lineage>
        <taxon>Bacteria</taxon>
        <taxon>Pseudomonadati</taxon>
        <taxon>Bacteroidota</taxon>
        <taxon>Sphingobacteriia</taxon>
        <taxon>Sphingobacteriales</taxon>
        <taxon>Sphingobacteriaceae</taxon>
        <taxon>Pedobacter</taxon>
    </lineage>
</organism>
<gene>
    <name evidence="1" type="ordered locus">Phep_3550</name>
</gene>
<proteinExistence type="predicted"/>